<dbReference type="RefSeq" id="WP_216873254.1">
    <property type="nucleotide sequence ID" value="NZ_JAERQM010000001.1"/>
</dbReference>
<keyword evidence="3" id="KW-1185">Reference proteome</keyword>
<name>A0ABS6H630_9PROT</name>
<protein>
    <submittedName>
        <fullName evidence="2">RES domain-containing protein</fullName>
    </submittedName>
</protein>
<organism evidence="2 3">
    <name type="scientific">Falsiroseomonas oleicola</name>
    <dbReference type="NCBI Taxonomy" id="2801474"/>
    <lineage>
        <taxon>Bacteria</taxon>
        <taxon>Pseudomonadati</taxon>
        <taxon>Pseudomonadota</taxon>
        <taxon>Alphaproteobacteria</taxon>
        <taxon>Acetobacterales</taxon>
        <taxon>Roseomonadaceae</taxon>
        <taxon>Falsiroseomonas</taxon>
    </lineage>
</organism>
<dbReference type="InterPro" id="IPR014914">
    <property type="entry name" value="RES_dom"/>
</dbReference>
<dbReference type="Pfam" id="PF08808">
    <property type="entry name" value="RES"/>
    <property type="match status" value="1"/>
</dbReference>
<reference evidence="2 3" key="1">
    <citation type="submission" date="2021-01" db="EMBL/GenBank/DDBJ databases">
        <title>Roseomonas sp. nov, a bacterium isolated from an oil production mixture in Yumen Oilfield.</title>
        <authorList>
            <person name="Wu D."/>
        </authorList>
    </citation>
    <scope>NUCLEOTIDE SEQUENCE [LARGE SCALE GENOMIC DNA]</scope>
    <source>
        <strain evidence="2 3">ROY-5-3</strain>
    </source>
</reference>
<evidence type="ECO:0000313" key="3">
    <source>
        <dbReference type="Proteomes" id="UP000689967"/>
    </source>
</evidence>
<sequence>MRLWRIVTGPHPIWSGEGARLFGQRWNPPGLPAIYTGTSFALCLLEVLVHANRQSPPSAARYVEAEVPEDVSRERFDPARHAGWDDPFDTSVAQAFGGAWLREGRTALLIVPSVVTGGRDENVVVNPAHPEFGRVRVGEERAVVMDPRIFWK</sequence>
<evidence type="ECO:0000259" key="1">
    <source>
        <dbReference type="SMART" id="SM00953"/>
    </source>
</evidence>
<comment type="caution">
    <text evidence="2">The sequence shown here is derived from an EMBL/GenBank/DDBJ whole genome shotgun (WGS) entry which is preliminary data.</text>
</comment>
<dbReference type="Proteomes" id="UP000689967">
    <property type="component" value="Unassembled WGS sequence"/>
</dbReference>
<accession>A0ABS6H630</accession>
<evidence type="ECO:0000313" key="2">
    <source>
        <dbReference type="EMBL" id="MBU8542966.1"/>
    </source>
</evidence>
<feature type="domain" description="RES" evidence="1">
    <location>
        <begin position="13"/>
        <end position="139"/>
    </location>
</feature>
<dbReference type="EMBL" id="JAERQM010000001">
    <property type="protein sequence ID" value="MBU8542966.1"/>
    <property type="molecule type" value="Genomic_DNA"/>
</dbReference>
<gene>
    <name evidence="2" type="ORF">JJQ90_04580</name>
</gene>
<proteinExistence type="predicted"/>
<dbReference type="SMART" id="SM00953">
    <property type="entry name" value="RES"/>
    <property type="match status" value="1"/>
</dbReference>